<dbReference type="GO" id="GO:0007094">
    <property type="term" value="P:mitotic spindle assembly checkpoint signaling"/>
    <property type="evidence" value="ECO:0007669"/>
    <property type="project" value="UniProtKB-UniRule"/>
</dbReference>
<keyword evidence="1" id="KW-0137">Centromere</keyword>
<keyword evidence="1" id="KW-0131">Cell cycle</keyword>
<evidence type="ECO:0000256" key="1">
    <source>
        <dbReference type="RuleBase" id="RU369076"/>
    </source>
</evidence>
<proteinExistence type="inferred from homology"/>
<dbReference type="EMBL" id="UYRT01003329">
    <property type="protein sequence ID" value="VDK33280.1"/>
    <property type="molecule type" value="Genomic_DNA"/>
</dbReference>
<keyword evidence="1" id="KW-0498">Mitosis</keyword>
<gene>
    <name evidence="2" type="ORF">GPUH_LOCUS2283</name>
</gene>
<dbReference type="Pfam" id="PF09817">
    <property type="entry name" value="Zwilch"/>
    <property type="match status" value="1"/>
</dbReference>
<keyword evidence="1" id="KW-0995">Kinetochore</keyword>
<keyword evidence="1" id="KW-0158">Chromosome</keyword>
<evidence type="ECO:0000313" key="4">
    <source>
        <dbReference type="WBParaSite" id="GPUH_0000228801-mRNA-1"/>
    </source>
</evidence>
<keyword evidence="3" id="KW-1185">Reference proteome</keyword>
<dbReference type="GO" id="GO:0051301">
    <property type="term" value="P:cell division"/>
    <property type="evidence" value="ECO:0007669"/>
    <property type="project" value="UniProtKB-UniRule"/>
</dbReference>
<dbReference type="OrthoDB" id="5556307at2759"/>
<dbReference type="WBParaSite" id="GPUH_0000228801-mRNA-1">
    <property type="protein sequence ID" value="GPUH_0000228801-mRNA-1"/>
    <property type="gene ID" value="GPUH_0000228801"/>
</dbReference>
<dbReference type="InterPro" id="IPR018630">
    <property type="entry name" value="Zwilch"/>
</dbReference>
<dbReference type="AlphaFoldDB" id="A0A183D0P2"/>
<reference evidence="2 3" key="2">
    <citation type="submission" date="2018-11" db="EMBL/GenBank/DDBJ databases">
        <authorList>
            <consortium name="Pathogen Informatics"/>
        </authorList>
    </citation>
    <scope>NUCLEOTIDE SEQUENCE [LARGE SCALE GENOMIC DNA]</scope>
</reference>
<evidence type="ECO:0000313" key="2">
    <source>
        <dbReference type="EMBL" id="VDK33280.1"/>
    </source>
</evidence>
<organism evidence="4">
    <name type="scientific">Gongylonema pulchrum</name>
    <dbReference type="NCBI Taxonomy" id="637853"/>
    <lineage>
        <taxon>Eukaryota</taxon>
        <taxon>Metazoa</taxon>
        <taxon>Ecdysozoa</taxon>
        <taxon>Nematoda</taxon>
        <taxon>Chromadorea</taxon>
        <taxon>Rhabditida</taxon>
        <taxon>Spirurina</taxon>
        <taxon>Spiruromorpha</taxon>
        <taxon>Spiruroidea</taxon>
        <taxon>Gongylonematidae</taxon>
        <taxon>Gongylonema</taxon>
    </lineage>
</organism>
<name>A0A183D0P2_9BILA</name>
<dbReference type="Proteomes" id="UP000271098">
    <property type="component" value="Unassembled WGS sequence"/>
</dbReference>
<keyword evidence="1" id="KW-0132">Cell division</keyword>
<reference evidence="4" key="1">
    <citation type="submission" date="2016-06" db="UniProtKB">
        <authorList>
            <consortium name="WormBaseParasite"/>
        </authorList>
    </citation>
    <scope>IDENTIFICATION</scope>
</reference>
<comment type="subunit">
    <text evidence="1">Component of the RZZ complex.</text>
</comment>
<protein>
    <recommendedName>
        <fullName evidence="1">Protein zwilch</fullName>
    </recommendedName>
</protein>
<comment type="similarity">
    <text evidence="1">Belongs to the ZWILCH family.</text>
</comment>
<comment type="function">
    <text evidence="1">Essential component of the mitotic checkpoint, which prevents cells from prematurely exiting mitosis. Required for the assembly of the dynein-dynactin and MAD1-MAD2 complexes onto kinetochores. Its function related to the spindle assembly machinery is proposed to depend on its association in the mitotic RZZ complex.</text>
</comment>
<accession>A0A183D0P2</accession>
<comment type="subcellular location">
    <subcellularLocation>
        <location evidence="1">Chromosome</location>
        <location evidence="1">Centromere</location>
        <location evidence="1">Kinetochore</location>
    </subcellularLocation>
</comment>
<evidence type="ECO:0000313" key="3">
    <source>
        <dbReference type="Proteomes" id="UP000271098"/>
    </source>
</evidence>
<sequence length="207" mass="23544">MMARLLRDACEDELQLPRLEGLTPVQIFLEMGLARLRRKCMDNFIGKGYFESVYDITSVFDICIKKDPQDQADALFLLYNGVLMMNIFAQHVLMRYSSLKLSPTAEGVTAEMIEKLNFTVDSNISFADVSDVIRTCKIPKIWKSEVTIETSDKQDWLARGMVLCSREDPPSWIPSADCIEQPNCGQISEVQDRSWVCAEQIEEAKTS</sequence>
<dbReference type="GO" id="GO:1990423">
    <property type="term" value="C:RZZ complex"/>
    <property type="evidence" value="ECO:0007669"/>
    <property type="project" value="UniProtKB-UniRule"/>
</dbReference>
<dbReference type="GO" id="GO:0034501">
    <property type="term" value="P:protein localization to kinetochore"/>
    <property type="evidence" value="ECO:0007669"/>
    <property type="project" value="UniProtKB-UniRule"/>
</dbReference>